<gene>
    <name evidence="3" type="ORF">CQA63_07830</name>
</gene>
<protein>
    <submittedName>
        <fullName evidence="3">Aminotransferase class V-fold PLP-dependent enzyme</fullName>
    </submittedName>
</protein>
<dbReference type="InterPro" id="IPR015422">
    <property type="entry name" value="PyrdxlP-dep_Trfase_small"/>
</dbReference>
<dbReference type="SUPFAM" id="SSF53383">
    <property type="entry name" value="PLP-dependent transferases"/>
    <property type="match status" value="1"/>
</dbReference>
<dbReference type="AlphaFoldDB" id="A0A3D8I222"/>
<dbReference type="PANTHER" id="PTHR43586:SF4">
    <property type="entry name" value="ISOPENICILLIN N EPIMERASE"/>
    <property type="match status" value="1"/>
</dbReference>
<feature type="domain" description="Aminotransferase class V" evidence="2">
    <location>
        <begin position="6"/>
        <end position="374"/>
    </location>
</feature>
<sequence length="385" mass="41536">MSLKYIYLDNAATSFPKPPCVIESVHTYLTQIGSSPARSAHSLSIASGQILYEARFSLAKLLGQEREERIIFGANATAMLNAAIYGVIGVGDKVVSTNLEHNSVMRPLMHLSSTRHIKLTQIPATPTCTLNLSCLESALKGAKVCVCVYANNVSGAVLPIRDIYALCLKHNVIFILDASQAVGHLPLRADDADIICASCHKGLYAPSALGFMSLNPSFDEARLQSFMQGGSGSKSEESLQPAFLPDKYESGTPNMCAIAGLKAGLEWIEQNGGIEALHTYEMSLYKRLYWGLSECDNVILYSIESKQCVGNVSFNIKGKSPKEVGLMLDREFGILTRAGLHCSPLTHKSMGSFELGGSVRLSVGAFNSIEEIDYTLQAVASLAKS</sequence>
<evidence type="ECO:0000313" key="4">
    <source>
        <dbReference type="Proteomes" id="UP000256599"/>
    </source>
</evidence>
<dbReference type="EMBL" id="NXLR01000017">
    <property type="protein sequence ID" value="RDU59179.1"/>
    <property type="molecule type" value="Genomic_DNA"/>
</dbReference>
<name>A0A3D8I222_9HELI</name>
<reference evidence="3 4" key="1">
    <citation type="submission" date="2018-04" db="EMBL/GenBank/DDBJ databases">
        <title>Novel Campyloabacter and Helicobacter Species and Strains.</title>
        <authorList>
            <person name="Mannion A.J."/>
            <person name="Shen Z."/>
            <person name="Fox J.G."/>
        </authorList>
    </citation>
    <scope>NUCLEOTIDE SEQUENCE [LARGE SCALE GENOMIC DNA]</scope>
    <source>
        <strain evidence="3 4">MIT 98-6070</strain>
    </source>
</reference>
<keyword evidence="3" id="KW-0808">Transferase</keyword>
<evidence type="ECO:0000313" key="3">
    <source>
        <dbReference type="EMBL" id="RDU59179.1"/>
    </source>
</evidence>
<dbReference type="Pfam" id="PF00266">
    <property type="entry name" value="Aminotran_5"/>
    <property type="match status" value="1"/>
</dbReference>
<evidence type="ECO:0000256" key="1">
    <source>
        <dbReference type="ARBA" id="ARBA00022898"/>
    </source>
</evidence>
<dbReference type="PANTHER" id="PTHR43586">
    <property type="entry name" value="CYSTEINE DESULFURASE"/>
    <property type="match status" value="1"/>
</dbReference>
<dbReference type="InterPro" id="IPR015421">
    <property type="entry name" value="PyrdxlP-dep_Trfase_major"/>
</dbReference>
<comment type="caution">
    <text evidence="3">The sequence shown here is derived from an EMBL/GenBank/DDBJ whole genome shotgun (WGS) entry which is preliminary data.</text>
</comment>
<dbReference type="InterPro" id="IPR000192">
    <property type="entry name" value="Aminotrans_V_dom"/>
</dbReference>
<dbReference type="Proteomes" id="UP000256599">
    <property type="component" value="Unassembled WGS sequence"/>
</dbReference>
<keyword evidence="4" id="KW-1185">Reference proteome</keyword>
<accession>A0A3D8I222</accession>
<dbReference type="InterPro" id="IPR015424">
    <property type="entry name" value="PyrdxlP-dep_Trfase"/>
</dbReference>
<keyword evidence="1" id="KW-0663">Pyridoxal phosphate</keyword>
<dbReference type="Gene3D" id="3.40.640.10">
    <property type="entry name" value="Type I PLP-dependent aspartate aminotransferase-like (Major domain)"/>
    <property type="match status" value="1"/>
</dbReference>
<evidence type="ECO:0000259" key="2">
    <source>
        <dbReference type="Pfam" id="PF00266"/>
    </source>
</evidence>
<keyword evidence="3" id="KW-0032">Aminotransferase</keyword>
<dbReference type="GO" id="GO:0008483">
    <property type="term" value="F:transaminase activity"/>
    <property type="evidence" value="ECO:0007669"/>
    <property type="project" value="UniProtKB-KW"/>
</dbReference>
<proteinExistence type="predicted"/>
<dbReference type="Gene3D" id="3.90.1150.10">
    <property type="entry name" value="Aspartate Aminotransferase, domain 1"/>
    <property type="match status" value="1"/>
</dbReference>
<organism evidence="3 4">
    <name type="scientific">Helicobacter marmotae</name>
    <dbReference type="NCBI Taxonomy" id="152490"/>
    <lineage>
        <taxon>Bacteria</taxon>
        <taxon>Pseudomonadati</taxon>
        <taxon>Campylobacterota</taxon>
        <taxon>Epsilonproteobacteria</taxon>
        <taxon>Campylobacterales</taxon>
        <taxon>Helicobacteraceae</taxon>
        <taxon>Helicobacter</taxon>
    </lineage>
</organism>